<dbReference type="OrthoDB" id="8300214at2759"/>
<sequence length="156" mass="16957">MAAENAAASPPPWYAVYPAPRNSPATILREEVLDMMKAGGVAAGKDYLLVDLRRNDHEGGTIRGSINLPAQSLYPTIPSLYVLIKAAGLRNIIWYCSSSRGRGNRAAGWFGDYIADQGDTEMQSLVLVEGITGWANAGAEYVEWMDGYDANVWSKT</sequence>
<evidence type="ECO:0000313" key="3">
    <source>
        <dbReference type="Proteomes" id="UP000800094"/>
    </source>
</evidence>
<proteinExistence type="predicted"/>
<dbReference type="Pfam" id="PF00581">
    <property type="entry name" value="Rhodanese"/>
    <property type="match status" value="1"/>
</dbReference>
<dbReference type="InterPro" id="IPR001763">
    <property type="entry name" value="Rhodanese-like_dom"/>
</dbReference>
<accession>A0A6A6I0G1</accession>
<dbReference type="Proteomes" id="UP000800094">
    <property type="component" value="Unassembled WGS sequence"/>
</dbReference>
<dbReference type="RefSeq" id="XP_033678805.1">
    <property type="nucleotide sequence ID" value="XM_033833914.1"/>
</dbReference>
<evidence type="ECO:0000313" key="2">
    <source>
        <dbReference type="EMBL" id="KAF2243801.1"/>
    </source>
</evidence>
<keyword evidence="3" id="KW-1185">Reference proteome</keyword>
<organism evidence="2 3">
    <name type="scientific">Trematosphaeria pertusa</name>
    <dbReference type="NCBI Taxonomy" id="390896"/>
    <lineage>
        <taxon>Eukaryota</taxon>
        <taxon>Fungi</taxon>
        <taxon>Dikarya</taxon>
        <taxon>Ascomycota</taxon>
        <taxon>Pezizomycotina</taxon>
        <taxon>Dothideomycetes</taxon>
        <taxon>Pleosporomycetidae</taxon>
        <taxon>Pleosporales</taxon>
        <taxon>Massarineae</taxon>
        <taxon>Trematosphaeriaceae</taxon>
        <taxon>Trematosphaeria</taxon>
    </lineage>
</organism>
<gene>
    <name evidence="2" type="ORF">BU26DRAFT_569699</name>
</gene>
<dbReference type="GeneID" id="54587244"/>
<evidence type="ECO:0000259" key="1">
    <source>
        <dbReference type="PROSITE" id="PS50206"/>
    </source>
</evidence>
<dbReference type="EMBL" id="ML987204">
    <property type="protein sequence ID" value="KAF2243801.1"/>
    <property type="molecule type" value="Genomic_DNA"/>
</dbReference>
<dbReference type="AlphaFoldDB" id="A0A6A6I0G1"/>
<reference evidence="2" key="1">
    <citation type="journal article" date="2020" name="Stud. Mycol.">
        <title>101 Dothideomycetes genomes: a test case for predicting lifestyles and emergence of pathogens.</title>
        <authorList>
            <person name="Haridas S."/>
            <person name="Albert R."/>
            <person name="Binder M."/>
            <person name="Bloem J."/>
            <person name="Labutti K."/>
            <person name="Salamov A."/>
            <person name="Andreopoulos B."/>
            <person name="Baker S."/>
            <person name="Barry K."/>
            <person name="Bills G."/>
            <person name="Bluhm B."/>
            <person name="Cannon C."/>
            <person name="Castanera R."/>
            <person name="Culley D."/>
            <person name="Daum C."/>
            <person name="Ezra D."/>
            <person name="Gonzalez J."/>
            <person name="Henrissat B."/>
            <person name="Kuo A."/>
            <person name="Liang C."/>
            <person name="Lipzen A."/>
            <person name="Lutzoni F."/>
            <person name="Magnuson J."/>
            <person name="Mondo S."/>
            <person name="Nolan M."/>
            <person name="Ohm R."/>
            <person name="Pangilinan J."/>
            <person name="Park H.-J."/>
            <person name="Ramirez L."/>
            <person name="Alfaro M."/>
            <person name="Sun H."/>
            <person name="Tritt A."/>
            <person name="Yoshinaga Y."/>
            <person name="Zwiers L.-H."/>
            <person name="Turgeon B."/>
            <person name="Goodwin S."/>
            <person name="Spatafora J."/>
            <person name="Crous P."/>
            <person name="Grigoriev I."/>
        </authorList>
    </citation>
    <scope>NUCLEOTIDE SEQUENCE</scope>
    <source>
        <strain evidence="2">CBS 122368</strain>
    </source>
</reference>
<feature type="domain" description="Rhodanese" evidence="1">
    <location>
        <begin position="43"/>
        <end position="143"/>
    </location>
</feature>
<dbReference type="PROSITE" id="PS50206">
    <property type="entry name" value="RHODANESE_3"/>
    <property type="match status" value="1"/>
</dbReference>
<dbReference type="SUPFAM" id="SSF52821">
    <property type="entry name" value="Rhodanese/Cell cycle control phosphatase"/>
    <property type="match status" value="1"/>
</dbReference>
<protein>
    <recommendedName>
        <fullName evidence="1">Rhodanese domain-containing protein</fullName>
    </recommendedName>
</protein>
<name>A0A6A6I0G1_9PLEO</name>
<dbReference type="Gene3D" id="3.40.250.10">
    <property type="entry name" value="Rhodanese-like domain"/>
    <property type="match status" value="1"/>
</dbReference>
<dbReference type="InterPro" id="IPR036873">
    <property type="entry name" value="Rhodanese-like_dom_sf"/>
</dbReference>